<dbReference type="InterPro" id="IPR024884">
    <property type="entry name" value="NAPE-PLD"/>
</dbReference>
<dbReference type="GO" id="GO:0008270">
    <property type="term" value="F:zinc ion binding"/>
    <property type="evidence" value="ECO:0007669"/>
    <property type="project" value="InterPro"/>
</dbReference>
<dbReference type="EMBL" id="HG937694">
    <property type="protein sequence ID" value="CDP37682.1"/>
    <property type="molecule type" value="Genomic_DNA"/>
</dbReference>
<evidence type="ECO:0000313" key="3">
    <source>
        <dbReference type="EMBL" id="CDP37682.1"/>
    </source>
</evidence>
<organism evidence="3">
    <name type="scientific">Blastobotrys adeninivorans</name>
    <name type="common">Yeast</name>
    <name type="synonym">Arxula adeninivorans</name>
    <dbReference type="NCBI Taxonomy" id="409370"/>
    <lineage>
        <taxon>Eukaryota</taxon>
        <taxon>Fungi</taxon>
        <taxon>Dikarya</taxon>
        <taxon>Ascomycota</taxon>
        <taxon>Saccharomycotina</taxon>
        <taxon>Dipodascomycetes</taxon>
        <taxon>Dipodascales</taxon>
        <taxon>Trichomonascaceae</taxon>
        <taxon>Blastobotrys</taxon>
    </lineage>
</organism>
<dbReference type="AlphaFoldDB" id="A0A060TFT8"/>
<reference evidence="3" key="1">
    <citation type="submission" date="2014-02" db="EMBL/GenBank/DDBJ databases">
        <authorList>
            <person name="Genoscope - CEA"/>
        </authorList>
    </citation>
    <scope>NUCLEOTIDE SEQUENCE</scope>
    <source>
        <strain evidence="3">LS3</strain>
    </source>
</reference>
<evidence type="ECO:0000259" key="2">
    <source>
        <dbReference type="Pfam" id="PF12706"/>
    </source>
</evidence>
<gene>
    <name evidence="3" type="ORF">GNLVRS02_ARAD1D17072g</name>
</gene>
<dbReference type="GO" id="GO:0005737">
    <property type="term" value="C:cytoplasm"/>
    <property type="evidence" value="ECO:0007669"/>
    <property type="project" value="TreeGrafter"/>
</dbReference>
<dbReference type="PIRSF" id="PIRSF038896">
    <property type="entry name" value="NAPE-PLD"/>
    <property type="match status" value="1"/>
</dbReference>
<dbReference type="Pfam" id="PF12706">
    <property type="entry name" value="Lactamase_B_2"/>
    <property type="match status" value="1"/>
</dbReference>
<dbReference type="GO" id="GO:0070292">
    <property type="term" value="P:N-acylphosphatidylethanolamine metabolic process"/>
    <property type="evidence" value="ECO:0007669"/>
    <property type="project" value="TreeGrafter"/>
</dbReference>
<name>A0A060TFT8_BLAAD</name>
<accession>A0A060TFT8</accession>
<dbReference type="Gene3D" id="3.60.15.10">
    <property type="entry name" value="Ribonuclease Z/Hydroxyacylglutathione hydrolase-like"/>
    <property type="match status" value="1"/>
</dbReference>
<dbReference type="PANTHER" id="PTHR15032">
    <property type="entry name" value="N-ACYL-PHOSPHATIDYLETHANOLAMINE-HYDROLYZING PHOSPHOLIPASE D"/>
    <property type="match status" value="1"/>
</dbReference>
<proteinExistence type="predicted"/>
<dbReference type="PANTHER" id="PTHR15032:SF4">
    <property type="entry name" value="N-ACYL-PHOSPHATIDYLETHANOLAMINE-HYDROLYZING PHOSPHOLIPASE D"/>
    <property type="match status" value="1"/>
</dbReference>
<feature type="domain" description="Metallo-beta-lactamase" evidence="2">
    <location>
        <begin position="172"/>
        <end position="375"/>
    </location>
</feature>
<evidence type="ECO:0000256" key="1">
    <source>
        <dbReference type="SAM" id="MobiDB-lite"/>
    </source>
</evidence>
<feature type="region of interest" description="Disordered" evidence="1">
    <location>
        <begin position="125"/>
        <end position="145"/>
    </location>
</feature>
<dbReference type="GO" id="GO:0070290">
    <property type="term" value="F:N-acylphosphatidylethanolamine-specific phospholipase D activity"/>
    <property type="evidence" value="ECO:0007669"/>
    <property type="project" value="InterPro"/>
</dbReference>
<protein>
    <submittedName>
        <fullName evidence="3">ARAD1D17072p</fullName>
    </submittedName>
</protein>
<dbReference type="SUPFAM" id="SSF56281">
    <property type="entry name" value="Metallo-hydrolase/oxidoreductase"/>
    <property type="match status" value="1"/>
</dbReference>
<dbReference type="InterPro" id="IPR036866">
    <property type="entry name" value="RibonucZ/Hydroxyglut_hydro"/>
</dbReference>
<dbReference type="PhylomeDB" id="A0A060TFT8"/>
<dbReference type="InterPro" id="IPR001279">
    <property type="entry name" value="Metallo-B-lactamas"/>
</dbReference>
<dbReference type="GO" id="GO:0070291">
    <property type="term" value="P:N-acylethanolamine metabolic process"/>
    <property type="evidence" value="ECO:0007669"/>
    <property type="project" value="TreeGrafter"/>
</dbReference>
<sequence length="445" mass="50326">MSLRLIRTGLGIVVIYTAYSTYVQLRTSYEISERARRKLFESDLKATPDCWPSRQFGSMIVGGRFANPFAHYRAQTVFEFVYCRILELFHAKPRGGIPSDPTVIASLLPTREPDFDLLFHPNKSYPASNDDDKNNTNNDQGAIKFDPLPSVKDRLTLTWLGQSCAFVQMAGTNILTDPCLGEHLVSKYVGPKRISPAPCDIEDLPAINTVLVSHDHPDHLELETAEKIGNQASWVVPMGVGKHLKARGITNFTEMDWWEKIPMPNTDPAEGWEIACTPAMHWSGRKMIDSNTTLWCSFLVLRNGRPVFYHAGDTGYSPDLFTSIRKVFGSGLQVAMLPCGAYTPRWHLRPQHIDPAEAMQVMKELEARKMVGVHWGTFVLSDEYFLEPRDRLHELAKRANLEKDVIAPEFGRTLVFKLDWDTDASQTRPVGRQTAIREGFSLLME</sequence>
<reference evidence="3" key="2">
    <citation type="submission" date="2014-06" db="EMBL/GenBank/DDBJ databases">
        <title>The complete genome of Blastobotrys (Arxula) adeninivorans LS3 - a yeast of biotechnological interest.</title>
        <authorList>
            <person name="Kunze G."/>
            <person name="Gaillardin C."/>
            <person name="Czernicka M."/>
            <person name="Durrens P."/>
            <person name="Martin T."/>
            <person name="Boer E."/>
            <person name="Gabaldon T."/>
            <person name="Cruz J."/>
            <person name="Talla E."/>
            <person name="Marck C."/>
            <person name="Goffeau A."/>
            <person name="Barbe V."/>
            <person name="Baret P."/>
            <person name="Baronian K."/>
            <person name="Beier S."/>
            <person name="Bleykasten C."/>
            <person name="Bode R."/>
            <person name="Casaregola S."/>
            <person name="Despons L."/>
            <person name="Fairhead C."/>
            <person name="Giersberg M."/>
            <person name="Gierski P."/>
            <person name="Hahnel U."/>
            <person name="Hartmann A."/>
            <person name="Jankowska D."/>
            <person name="Jubin C."/>
            <person name="Jung P."/>
            <person name="Lafontaine I."/>
            <person name="Leh-Louis V."/>
            <person name="Lemaire M."/>
            <person name="Marcet-Houben M."/>
            <person name="Mascher M."/>
            <person name="Morel G."/>
            <person name="Richard G.-F."/>
            <person name="Riechen J."/>
            <person name="Sacerdot C."/>
            <person name="Sarkar A."/>
            <person name="Savel G."/>
            <person name="Schacherer J."/>
            <person name="Sherman D."/>
            <person name="Straub M.-L."/>
            <person name="Stein N."/>
            <person name="Thierry A."/>
            <person name="Trautwein-Schult A."/>
            <person name="Westhof E."/>
            <person name="Worch S."/>
            <person name="Dujon B."/>
            <person name="Souciet J.-L."/>
            <person name="Wincker P."/>
            <person name="Scholz U."/>
            <person name="Neuveglise N."/>
        </authorList>
    </citation>
    <scope>NUCLEOTIDE SEQUENCE</scope>
    <source>
        <strain evidence="3">LS3</strain>
    </source>
</reference>